<evidence type="ECO:0000259" key="4">
    <source>
        <dbReference type="PROSITE" id="PS51635"/>
    </source>
</evidence>
<feature type="domain" description="PNPLA" evidence="4">
    <location>
        <begin position="8"/>
        <end position="203"/>
    </location>
</feature>
<dbReference type="SUPFAM" id="SSF52151">
    <property type="entry name" value="FabD/lysophospholipase-like"/>
    <property type="match status" value="1"/>
</dbReference>
<dbReference type="RefSeq" id="WP_073360590.1">
    <property type="nucleotide sequence ID" value="NZ_FQVQ01000001.1"/>
</dbReference>
<keyword evidence="3" id="KW-0442">Lipid degradation</keyword>
<dbReference type="STRING" id="1124188.SAMN05444377_101225"/>
<gene>
    <name evidence="5" type="ORF">SAMN05444377_101225</name>
</gene>
<organism evidence="5 6">
    <name type="scientific">Flavobacterium fontis</name>
    <dbReference type="NCBI Taxonomy" id="1124188"/>
    <lineage>
        <taxon>Bacteria</taxon>
        <taxon>Pseudomonadati</taxon>
        <taxon>Bacteroidota</taxon>
        <taxon>Flavobacteriia</taxon>
        <taxon>Flavobacteriales</taxon>
        <taxon>Flavobacteriaceae</taxon>
        <taxon>Flavobacterium</taxon>
    </lineage>
</organism>
<protein>
    <submittedName>
        <fullName evidence="5">Patatin-like phospholipase/acyl hydrolase</fullName>
    </submittedName>
</protein>
<keyword evidence="2 3" id="KW-0443">Lipid metabolism</keyword>
<dbReference type="OrthoDB" id="9807112at2"/>
<dbReference type="AlphaFoldDB" id="A0A1M4W9R3"/>
<dbReference type="CDD" id="cd07199">
    <property type="entry name" value="Pat17_PNPLA8_PNPLA9_like"/>
    <property type="match status" value="1"/>
</dbReference>
<dbReference type="Pfam" id="PF01734">
    <property type="entry name" value="Patatin"/>
    <property type="match status" value="1"/>
</dbReference>
<dbReference type="InterPro" id="IPR016035">
    <property type="entry name" value="Acyl_Trfase/lysoPLipase"/>
</dbReference>
<dbReference type="GO" id="GO:0004620">
    <property type="term" value="F:phospholipase activity"/>
    <property type="evidence" value="ECO:0007669"/>
    <property type="project" value="TreeGrafter"/>
</dbReference>
<comment type="similarity">
    <text evidence="1">Belongs to the patatin family.</text>
</comment>
<dbReference type="PROSITE" id="PS51635">
    <property type="entry name" value="PNPLA"/>
    <property type="match status" value="1"/>
</dbReference>
<feature type="short sequence motif" description="GXSXG" evidence="3">
    <location>
        <begin position="44"/>
        <end position="48"/>
    </location>
</feature>
<evidence type="ECO:0000313" key="5">
    <source>
        <dbReference type="EMBL" id="SHE77976.1"/>
    </source>
</evidence>
<dbReference type="EMBL" id="FQVQ01000001">
    <property type="protein sequence ID" value="SHE77976.1"/>
    <property type="molecule type" value="Genomic_DNA"/>
</dbReference>
<feature type="short sequence motif" description="DGA/G" evidence="3">
    <location>
        <begin position="190"/>
        <end position="192"/>
    </location>
</feature>
<accession>A0A1M4W9R3</accession>
<keyword evidence="3 5" id="KW-0378">Hydrolase</keyword>
<feature type="active site" description="Proton acceptor" evidence="3">
    <location>
        <position position="190"/>
    </location>
</feature>
<dbReference type="Proteomes" id="UP000184147">
    <property type="component" value="Unassembled WGS sequence"/>
</dbReference>
<feature type="short sequence motif" description="GXGXXG" evidence="3">
    <location>
        <begin position="12"/>
        <end position="17"/>
    </location>
</feature>
<dbReference type="NCBIfam" id="NF041079">
    <property type="entry name" value="CBASS_lipase"/>
    <property type="match status" value="1"/>
</dbReference>
<sequence>MGKVFKILSIDGGGIKGLYSASILKKFEDKFQCKTSNHFDMICGTSTGGLIALALSLKISAKDICEFYEKKGEHIFPRHKKINIPFIRTFDYGLYKQIIKGGKYSDVGLKESLSEIFGDKKIRDCHNLLCIPSYSITEAKPKVFKYDHIQGDLSRDNMAPIVGIALATSAAPTYFPLAELEYFNNEQFIDGGVWANNPTLVGLLEALNYFVGKQKEYDSIEILSLSSLSITGGKKSGLKRERSFKDWGADLFETSMNGQSFFTDFFLSKITEIYDVKIKYIRIPSVAIAKEQESLIQLDVATKEAFDLMKIKANDQALQFEKNEDIKKIFTTKKTYKIKKHGKL</sequence>
<dbReference type="GO" id="GO:0047372">
    <property type="term" value="F:monoacylglycerol lipase activity"/>
    <property type="evidence" value="ECO:0007669"/>
    <property type="project" value="TreeGrafter"/>
</dbReference>
<evidence type="ECO:0000256" key="1">
    <source>
        <dbReference type="ARBA" id="ARBA00010240"/>
    </source>
</evidence>
<name>A0A1M4W9R3_9FLAO</name>
<feature type="active site" description="Nucleophile" evidence="3">
    <location>
        <position position="46"/>
    </location>
</feature>
<dbReference type="PANTHER" id="PTHR32176">
    <property type="entry name" value="XYLOSE ISOMERASE"/>
    <property type="match status" value="1"/>
</dbReference>
<dbReference type="GO" id="GO:0016042">
    <property type="term" value="P:lipid catabolic process"/>
    <property type="evidence" value="ECO:0007669"/>
    <property type="project" value="UniProtKB-UniRule"/>
</dbReference>
<keyword evidence="6" id="KW-1185">Reference proteome</keyword>
<evidence type="ECO:0000256" key="2">
    <source>
        <dbReference type="ARBA" id="ARBA00023098"/>
    </source>
</evidence>
<reference evidence="5 6" key="1">
    <citation type="submission" date="2016-11" db="EMBL/GenBank/DDBJ databases">
        <authorList>
            <person name="Jaros S."/>
            <person name="Januszkiewicz K."/>
            <person name="Wedrychowicz H."/>
        </authorList>
    </citation>
    <scope>NUCLEOTIDE SEQUENCE [LARGE SCALE GENOMIC DNA]</scope>
    <source>
        <strain evidence="5 6">DSM 25660</strain>
    </source>
</reference>
<proteinExistence type="inferred from homology"/>
<dbReference type="Gene3D" id="3.40.1090.10">
    <property type="entry name" value="Cytosolic phospholipase A2 catalytic domain"/>
    <property type="match status" value="1"/>
</dbReference>
<dbReference type="PANTHER" id="PTHR32176:SF92">
    <property type="entry name" value="XYLOSE ISOMERASE"/>
    <property type="match status" value="1"/>
</dbReference>
<evidence type="ECO:0000313" key="6">
    <source>
        <dbReference type="Proteomes" id="UP000184147"/>
    </source>
</evidence>
<dbReference type="InterPro" id="IPR002641">
    <property type="entry name" value="PNPLA_dom"/>
</dbReference>
<evidence type="ECO:0000256" key="3">
    <source>
        <dbReference type="PROSITE-ProRule" id="PRU01161"/>
    </source>
</evidence>